<keyword evidence="2" id="KW-0378">Hydrolase</keyword>
<proteinExistence type="inferred from homology"/>
<evidence type="ECO:0000256" key="1">
    <source>
        <dbReference type="ARBA" id="ARBA00022997"/>
    </source>
</evidence>
<dbReference type="Gene3D" id="3.10.490.10">
    <property type="entry name" value="Gamma-glutamyl cyclotransferase-like"/>
    <property type="match status" value="1"/>
</dbReference>
<evidence type="ECO:0000313" key="5">
    <source>
        <dbReference type="Proteomes" id="UP000245956"/>
    </source>
</evidence>
<dbReference type="EC" id="3.4.13.19" evidence="2"/>
<dbReference type="PROSITE" id="PS51365">
    <property type="entry name" value="RENAL_DIPEPTIDASE_2"/>
    <property type="match status" value="1"/>
</dbReference>
<dbReference type="Pfam" id="PF01244">
    <property type="entry name" value="Peptidase_M19"/>
    <property type="match status" value="1"/>
</dbReference>
<dbReference type="SUPFAM" id="SSF51556">
    <property type="entry name" value="Metallo-dependent hydrolases"/>
    <property type="match status" value="1"/>
</dbReference>
<dbReference type="PANTHER" id="PTHR10443">
    <property type="entry name" value="MICROSOMAL DIPEPTIDASE"/>
    <property type="match status" value="1"/>
</dbReference>
<dbReference type="EMBL" id="JAWRVI010000041">
    <property type="protein sequence ID" value="KAK4086362.1"/>
    <property type="molecule type" value="Genomic_DNA"/>
</dbReference>
<dbReference type="InterPro" id="IPR032466">
    <property type="entry name" value="Metal_Hydrolase"/>
</dbReference>
<protein>
    <recommendedName>
        <fullName evidence="2">Dipeptidase</fullName>
        <ecNumber evidence="2">3.4.13.19</ecNumber>
    </recommendedName>
</protein>
<evidence type="ECO:0000313" key="6">
    <source>
        <dbReference type="Proteomes" id="UP001287286"/>
    </source>
</evidence>
<keyword evidence="2" id="KW-0862">Zinc</keyword>
<dbReference type="CDD" id="cd01301">
    <property type="entry name" value="rDP_like"/>
    <property type="match status" value="1"/>
</dbReference>
<evidence type="ECO:0000313" key="4">
    <source>
        <dbReference type="EMBL" id="PWI69323.1"/>
    </source>
</evidence>
<gene>
    <name evidence="4" type="ORF">PCL_00970</name>
    <name evidence="3" type="ORF">Purlil1_9208</name>
</gene>
<reference evidence="3" key="3">
    <citation type="submission" date="2023-11" db="EMBL/GenBank/DDBJ databases">
        <authorList>
            <person name="Beijen E."/>
            <person name="Ohm R.A."/>
        </authorList>
    </citation>
    <scope>NUCLEOTIDE SEQUENCE</scope>
    <source>
        <strain evidence="3">CBS 150709</strain>
    </source>
</reference>
<keyword evidence="2" id="KW-0482">Metalloprotease</keyword>
<dbReference type="Gene3D" id="3.20.20.140">
    <property type="entry name" value="Metal-dependent hydrolases"/>
    <property type="match status" value="1"/>
</dbReference>
<reference evidence="4" key="1">
    <citation type="submission" date="2015-05" db="EMBL/GenBank/DDBJ databases">
        <authorList>
            <person name="Wang D.B."/>
            <person name="Wang M."/>
        </authorList>
    </citation>
    <scope>NUCLEOTIDE SEQUENCE</scope>
    <source>
        <strain evidence="4">36-1</strain>
    </source>
</reference>
<dbReference type="Proteomes" id="UP000245956">
    <property type="component" value="Unassembled WGS sequence"/>
</dbReference>
<comment type="cofactor">
    <cofactor evidence="2">
        <name>Zn(2+)</name>
        <dbReference type="ChEBI" id="CHEBI:29105"/>
    </cofactor>
</comment>
<dbReference type="GO" id="GO:0046872">
    <property type="term" value="F:metal ion binding"/>
    <property type="evidence" value="ECO:0007669"/>
    <property type="project" value="UniProtKB-UniRule"/>
</dbReference>
<dbReference type="GO" id="GO:0006508">
    <property type="term" value="P:proteolysis"/>
    <property type="evidence" value="ECO:0007669"/>
    <property type="project" value="UniProtKB-KW"/>
</dbReference>
<keyword evidence="2" id="KW-0645">Protease</keyword>
<name>A0A2U3E485_PURLI</name>
<reference evidence="4 5" key="2">
    <citation type="journal article" date="2016" name="Front. Microbiol.">
        <title>Genome and transcriptome sequences reveal the specific parasitism of the nematophagous Purpureocillium lilacinum 36-1.</title>
        <authorList>
            <person name="Xie J."/>
            <person name="Li S."/>
            <person name="Mo C."/>
            <person name="Xiao X."/>
            <person name="Peng D."/>
            <person name="Wang G."/>
            <person name="Xiao Y."/>
        </authorList>
    </citation>
    <scope>NUCLEOTIDE SEQUENCE [LARGE SCALE GENOMIC DNA]</scope>
    <source>
        <strain evidence="4 5">36-1</strain>
    </source>
</reference>
<evidence type="ECO:0000313" key="3">
    <source>
        <dbReference type="EMBL" id="KAK4086362.1"/>
    </source>
</evidence>
<dbReference type="PANTHER" id="PTHR10443:SF12">
    <property type="entry name" value="DIPEPTIDASE"/>
    <property type="match status" value="1"/>
</dbReference>
<accession>A0A2U3E485</accession>
<sequence length="626" mass="68841">MTPYTSLDMADKVWYFAYGSNMKSSVMERRGMKPLAVKQLVIPSHILTFDIFGVPYTEPAMASIAERETLTGPQRAGRDKHQQPPPPVHGIGYLLSAGDFKNLVVSEGAGTAYTEVELQAQILGPSERGGDSLPVRTLVGRYPFRPNPLPSARYLGLLIDGAQEHDLPASYRYYLASLPSYTKSLSPVEAFGARLFLGFWMPIITWTMKRIKTAARDTESGRSNSRSGVMDDPSPRARAFKLLEQVPLIDGHNDFAYMVRGWYRNNLSQPDFDIHAMPIGQTDISRLRKGKLGGQFWSAFVPCPKDDESKGAILLSTLQQIDLLHGIFEQYSQIFTFATHSSEIIPAFRTGRLVSLLGIEGLHQIGGSPSVLRMLYRLGVRYATLCHNKGNEFADSATAEGAHGGLSKLGRKVVQEMNRIGMIVDLAHTSHEAQLDALKYGEAPVIFSHSSCYELCPNPRNVRNEVLQKLKANRGLIMICFIPSLVTPPEAGQAGVSGDRKSPSVASVVDHITYVGDTIGYAHVGIGSDFDGMLEGPPDLDDTSCFPSIVEELLRRGVDEDDVKLVMGLNVIRVMEEVESVSRTAQNIDNWDVLCDDIASPWTDEQVSLLVARGSLRNTNGTSSLH</sequence>
<reference evidence="3 6" key="4">
    <citation type="journal article" date="2024" name="Microbiol. Resour. Announc.">
        <title>Genome annotations for the ascomycete fungi Trichoderma harzianum, Trichoderma aggressivum, and Purpureocillium lilacinum.</title>
        <authorList>
            <person name="Beijen E.P.W."/>
            <person name="Ohm R.A."/>
        </authorList>
    </citation>
    <scope>NUCLEOTIDE SEQUENCE [LARGE SCALE GENOMIC DNA]</scope>
    <source>
        <strain evidence="3 6">CBS 150709</strain>
    </source>
</reference>
<keyword evidence="1 2" id="KW-0224">Dipeptidase</keyword>
<dbReference type="EMBL" id="LCWV01000012">
    <property type="protein sequence ID" value="PWI69323.1"/>
    <property type="molecule type" value="Genomic_DNA"/>
</dbReference>
<dbReference type="InterPro" id="IPR008257">
    <property type="entry name" value="Pept_M19"/>
</dbReference>
<keyword evidence="6" id="KW-1185">Reference proteome</keyword>
<comment type="catalytic activity">
    <reaction evidence="2">
        <text>an L-aminoacyl-L-amino acid + H2O = 2 an L-alpha-amino acid</text>
        <dbReference type="Rhea" id="RHEA:48940"/>
        <dbReference type="ChEBI" id="CHEBI:15377"/>
        <dbReference type="ChEBI" id="CHEBI:59869"/>
        <dbReference type="ChEBI" id="CHEBI:77460"/>
        <dbReference type="EC" id="3.4.13.19"/>
    </reaction>
</comment>
<keyword evidence="2" id="KW-0479">Metal-binding</keyword>
<dbReference type="Proteomes" id="UP001287286">
    <property type="component" value="Unassembled WGS sequence"/>
</dbReference>
<dbReference type="GO" id="GO:0070573">
    <property type="term" value="F:metallodipeptidase activity"/>
    <property type="evidence" value="ECO:0007669"/>
    <property type="project" value="InterPro"/>
</dbReference>
<dbReference type="CDD" id="cd06661">
    <property type="entry name" value="GGCT_like"/>
    <property type="match status" value="1"/>
</dbReference>
<comment type="caution">
    <text evidence="4">The sequence shown here is derived from an EMBL/GenBank/DDBJ whole genome shotgun (WGS) entry which is preliminary data.</text>
</comment>
<evidence type="ECO:0000256" key="2">
    <source>
        <dbReference type="RuleBase" id="RU341113"/>
    </source>
</evidence>
<comment type="similarity">
    <text evidence="2">Belongs to the metallo-dependent hydrolases superfamily. Peptidase M19 family.</text>
</comment>
<dbReference type="AlphaFoldDB" id="A0A2U3E485"/>
<organism evidence="4 5">
    <name type="scientific">Purpureocillium lilacinum</name>
    <name type="common">Paecilomyces lilacinus</name>
    <dbReference type="NCBI Taxonomy" id="33203"/>
    <lineage>
        <taxon>Eukaryota</taxon>
        <taxon>Fungi</taxon>
        <taxon>Dikarya</taxon>
        <taxon>Ascomycota</taxon>
        <taxon>Pezizomycotina</taxon>
        <taxon>Sordariomycetes</taxon>
        <taxon>Hypocreomycetidae</taxon>
        <taxon>Hypocreales</taxon>
        <taxon>Ophiocordycipitaceae</taxon>
        <taxon>Purpureocillium</taxon>
    </lineage>
</organism>
<dbReference type="InterPro" id="IPR013024">
    <property type="entry name" value="GGCT-like"/>
</dbReference>